<proteinExistence type="predicted"/>
<name>A0A4C1VTR2_EUMVA</name>
<feature type="region of interest" description="Disordered" evidence="1">
    <location>
        <begin position="40"/>
        <end position="92"/>
    </location>
</feature>
<reference evidence="2 3" key="1">
    <citation type="journal article" date="2019" name="Commun. Biol.">
        <title>The bagworm genome reveals a unique fibroin gene that provides high tensile strength.</title>
        <authorList>
            <person name="Kono N."/>
            <person name="Nakamura H."/>
            <person name="Ohtoshi R."/>
            <person name="Tomita M."/>
            <person name="Numata K."/>
            <person name="Arakawa K."/>
        </authorList>
    </citation>
    <scope>NUCLEOTIDE SEQUENCE [LARGE SCALE GENOMIC DNA]</scope>
</reference>
<organism evidence="2 3">
    <name type="scientific">Eumeta variegata</name>
    <name type="common">Bagworm moth</name>
    <name type="synonym">Eumeta japonica</name>
    <dbReference type="NCBI Taxonomy" id="151549"/>
    <lineage>
        <taxon>Eukaryota</taxon>
        <taxon>Metazoa</taxon>
        <taxon>Ecdysozoa</taxon>
        <taxon>Arthropoda</taxon>
        <taxon>Hexapoda</taxon>
        <taxon>Insecta</taxon>
        <taxon>Pterygota</taxon>
        <taxon>Neoptera</taxon>
        <taxon>Endopterygota</taxon>
        <taxon>Lepidoptera</taxon>
        <taxon>Glossata</taxon>
        <taxon>Ditrysia</taxon>
        <taxon>Tineoidea</taxon>
        <taxon>Psychidae</taxon>
        <taxon>Oiketicinae</taxon>
        <taxon>Eumeta</taxon>
    </lineage>
</organism>
<dbReference type="AlphaFoldDB" id="A0A4C1VTR2"/>
<dbReference type="EMBL" id="BGZK01000411">
    <property type="protein sequence ID" value="GBP42093.1"/>
    <property type="molecule type" value="Genomic_DNA"/>
</dbReference>
<feature type="compositionally biased region" description="Basic residues" evidence="1">
    <location>
        <begin position="43"/>
        <end position="54"/>
    </location>
</feature>
<keyword evidence="3" id="KW-1185">Reference proteome</keyword>
<comment type="caution">
    <text evidence="2">The sequence shown here is derived from an EMBL/GenBank/DDBJ whole genome shotgun (WGS) entry which is preliminary data.</text>
</comment>
<gene>
    <name evidence="2" type="ORF">EVAR_29449_1</name>
</gene>
<evidence type="ECO:0000313" key="3">
    <source>
        <dbReference type="Proteomes" id="UP000299102"/>
    </source>
</evidence>
<accession>A0A4C1VTR2</accession>
<protein>
    <submittedName>
        <fullName evidence="2">Uncharacterized protein</fullName>
    </submittedName>
</protein>
<evidence type="ECO:0000313" key="2">
    <source>
        <dbReference type="EMBL" id="GBP42093.1"/>
    </source>
</evidence>
<sequence>MGFDQAGILRLSARKGNVNFAMFAEQCTLQRAFRAPVPVGARPYRRPRRGRRLSAHSPLHLPPPPVQSRSKLPMSRSAAISPSAPLSTLRML</sequence>
<evidence type="ECO:0000256" key="1">
    <source>
        <dbReference type="SAM" id="MobiDB-lite"/>
    </source>
</evidence>
<dbReference type="Proteomes" id="UP000299102">
    <property type="component" value="Unassembled WGS sequence"/>
</dbReference>